<organism evidence="13 14">
    <name type="scientific">Microvirga brassicacearum</name>
    <dbReference type="NCBI Taxonomy" id="2580413"/>
    <lineage>
        <taxon>Bacteria</taxon>
        <taxon>Pseudomonadati</taxon>
        <taxon>Pseudomonadota</taxon>
        <taxon>Alphaproteobacteria</taxon>
        <taxon>Hyphomicrobiales</taxon>
        <taxon>Methylobacteriaceae</taxon>
        <taxon>Microvirga</taxon>
    </lineage>
</organism>
<keyword evidence="12" id="KW-0479">Metal-binding</keyword>
<evidence type="ECO:0000256" key="11">
    <source>
        <dbReference type="ARBA" id="ARBA00035585"/>
    </source>
</evidence>
<dbReference type="HAMAP" id="MF_00454">
    <property type="entry name" value="FluC"/>
    <property type="match status" value="1"/>
</dbReference>
<keyword evidence="14" id="KW-1185">Reference proteome</keyword>
<evidence type="ECO:0000256" key="5">
    <source>
        <dbReference type="ARBA" id="ARBA00022989"/>
    </source>
</evidence>
<dbReference type="Proteomes" id="UP000325684">
    <property type="component" value="Unassembled WGS sequence"/>
</dbReference>
<dbReference type="PANTHER" id="PTHR28259">
    <property type="entry name" value="FLUORIDE EXPORT PROTEIN 1-RELATED"/>
    <property type="match status" value="1"/>
</dbReference>
<dbReference type="NCBIfam" id="NF010791">
    <property type="entry name" value="PRK14195.1"/>
    <property type="match status" value="1"/>
</dbReference>
<dbReference type="PANTHER" id="PTHR28259:SF1">
    <property type="entry name" value="FLUORIDE EXPORT PROTEIN 1-RELATED"/>
    <property type="match status" value="1"/>
</dbReference>
<evidence type="ECO:0000256" key="10">
    <source>
        <dbReference type="ARBA" id="ARBA00035120"/>
    </source>
</evidence>
<keyword evidence="8 12" id="KW-0472">Membrane</keyword>
<keyword evidence="7 12" id="KW-0406">Ion transport</keyword>
<evidence type="ECO:0000256" key="1">
    <source>
        <dbReference type="ARBA" id="ARBA00004651"/>
    </source>
</evidence>
<keyword evidence="9 12" id="KW-0407">Ion channel</keyword>
<dbReference type="GO" id="GO:0140114">
    <property type="term" value="P:cellular detoxification of fluoride"/>
    <property type="evidence" value="ECO:0007669"/>
    <property type="project" value="UniProtKB-UniRule"/>
</dbReference>
<evidence type="ECO:0000256" key="8">
    <source>
        <dbReference type="ARBA" id="ARBA00023136"/>
    </source>
</evidence>
<evidence type="ECO:0000256" key="4">
    <source>
        <dbReference type="ARBA" id="ARBA00022692"/>
    </source>
</evidence>
<feature type="transmembrane region" description="Helical" evidence="12">
    <location>
        <begin position="121"/>
        <end position="145"/>
    </location>
</feature>
<comment type="similarity">
    <text evidence="10 12">Belongs to the fluoride channel Fluc/FEX (TC 1.A.43) family.</text>
</comment>
<dbReference type="OrthoDB" id="9806299at2"/>
<accession>A0A5N3P553</accession>
<evidence type="ECO:0000313" key="14">
    <source>
        <dbReference type="Proteomes" id="UP000325684"/>
    </source>
</evidence>
<comment type="subcellular location">
    <subcellularLocation>
        <location evidence="1 12">Cell membrane</location>
        <topology evidence="1 12">Multi-pass membrane protein</topology>
    </subcellularLocation>
</comment>
<evidence type="ECO:0000313" key="13">
    <source>
        <dbReference type="EMBL" id="KAB0264833.1"/>
    </source>
</evidence>
<feature type="binding site" evidence="12">
    <location>
        <position position="132"/>
    </location>
    <ligand>
        <name>Na(+)</name>
        <dbReference type="ChEBI" id="CHEBI:29101"/>
        <note>structural</note>
    </ligand>
</feature>
<keyword evidence="3" id="KW-0997">Cell inner membrane</keyword>
<evidence type="ECO:0000256" key="3">
    <source>
        <dbReference type="ARBA" id="ARBA00022519"/>
    </source>
</evidence>
<keyword evidence="6 12" id="KW-0915">Sodium</keyword>
<feature type="transmembrane region" description="Helical" evidence="12">
    <location>
        <begin position="50"/>
        <end position="73"/>
    </location>
</feature>
<evidence type="ECO:0000256" key="6">
    <source>
        <dbReference type="ARBA" id="ARBA00023053"/>
    </source>
</evidence>
<dbReference type="GO" id="GO:0046872">
    <property type="term" value="F:metal ion binding"/>
    <property type="evidence" value="ECO:0007669"/>
    <property type="project" value="UniProtKB-KW"/>
</dbReference>
<comment type="caution">
    <text evidence="13">The sequence shown here is derived from an EMBL/GenBank/DDBJ whole genome shotgun (WGS) entry which is preliminary data.</text>
</comment>
<feature type="transmembrane region" description="Helical" evidence="12">
    <location>
        <begin position="85"/>
        <end position="109"/>
    </location>
</feature>
<comment type="catalytic activity">
    <reaction evidence="11">
        <text>fluoride(in) = fluoride(out)</text>
        <dbReference type="Rhea" id="RHEA:76159"/>
        <dbReference type="ChEBI" id="CHEBI:17051"/>
    </reaction>
    <physiologicalReaction direction="left-to-right" evidence="11">
        <dbReference type="Rhea" id="RHEA:76160"/>
    </physiologicalReaction>
</comment>
<dbReference type="NCBIfam" id="TIGR00494">
    <property type="entry name" value="crcB"/>
    <property type="match status" value="1"/>
</dbReference>
<comment type="function">
    <text evidence="12">Fluoride-specific ion channel. Important for reducing fluoride concentration in the cell, thus reducing its toxicity.</text>
</comment>
<dbReference type="InterPro" id="IPR003691">
    <property type="entry name" value="FluC"/>
</dbReference>
<keyword evidence="12" id="KW-0813">Transport</keyword>
<feature type="binding site" evidence="12">
    <location>
        <position position="129"/>
    </location>
    <ligand>
        <name>Na(+)</name>
        <dbReference type="ChEBI" id="CHEBI:29101"/>
        <note>structural</note>
    </ligand>
</feature>
<dbReference type="GO" id="GO:0062054">
    <property type="term" value="F:fluoride channel activity"/>
    <property type="evidence" value="ECO:0007669"/>
    <property type="project" value="UniProtKB-UniRule"/>
</dbReference>
<proteinExistence type="inferred from homology"/>
<keyword evidence="5 12" id="KW-1133">Transmembrane helix</keyword>
<reference evidence="13 14" key="1">
    <citation type="journal article" date="2019" name="Microorganisms">
        <title>Genome Insights into the Novel Species Microvirga brassicacearum, a Rapeseed Endophyte with Biotechnological Potential.</title>
        <authorList>
            <person name="Jimenez-Gomez A."/>
            <person name="Saati-Santamaria Z."/>
            <person name="Igual J.M."/>
            <person name="Rivas R."/>
            <person name="Mateos P.F."/>
            <person name="Garcia-Fraile P."/>
        </authorList>
    </citation>
    <scope>NUCLEOTIDE SEQUENCE [LARGE SCALE GENOMIC DNA]</scope>
    <source>
        <strain evidence="13 14">CDVBN77</strain>
    </source>
</reference>
<evidence type="ECO:0000256" key="7">
    <source>
        <dbReference type="ARBA" id="ARBA00023065"/>
    </source>
</evidence>
<evidence type="ECO:0000256" key="9">
    <source>
        <dbReference type="ARBA" id="ARBA00023303"/>
    </source>
</evidence>
<dbReference type="NCBIfam" id="NF010794">
    <property type="entry name" value="PRK14198.1"/>
    <property type="match status" value="1"/>
</dbReference>
<evidence type="ECO:0000256" key="2">
    <source>
        <dbReference type="ARBA" id="ARBA00022475"/>
    </source>
</evidence>
<dbReference type="Pfam" id="PF02537">
    <property type="entry name" value="CRCB"/>
    <property type="match status" value="1"/>
</dbReference>
<feature type="transmembrane region" description="Helical" evidence="12">
    <location>
        <begin position="151"/>
        <end position="175"/>
    </location>
</feature>
<gene>
    <name evidence="12 13" type="primary">crcB</name>
    <name evidence="12" type="synonym">fluC</name>
    <name evidence="13" type="ORF">FEZ63_21090</name>
</gene>
<sequence>MTSPTPSRVRIIGPRNWAGNPSTTPSIAASSAISGSGWIGGRSCGGNAGVGAISGYLLVFVGAGLGGCLRYAVNLGTARYWGLAFPWGTLCVNVVGSFLMGTVAAWLAFRSGHTLSHHARLFVATGILGGFTTFSAFSLDTIALWERGDAGLALAYVAGSIVMSIAGLVAGLALVRALA</sequence>
<evidence type="ECO:0000256" key="12">
    <source>
        <dbReference type="HAMAP-Rule" id="MF_00454"/>
    </source>
</evidence>
<dbReference type="GO" id="GO:0005886">
    <property type="term" value="C:plasma membrane"/>
    <property type="evidence" value="ECO:0007669"/>
    <property type="project" value="UniProtKB-SubCell"/>
</dbReference>
<keyword evidence="2 12" id="KW-1003">Cell membrane</keyword>
<name>A0A5N3P553_9HYPH</name>
<dbReference type="EMBL" id="VCMV01000055">
    <property type="protein sequence ID" value="KAB0264833.1"/>
    <property type="molecule type" value="Genomic_DNA"/>
</dbReference>
<protein>
    <recommendedName>
        <fullName evidence="12">Fluoride-specific ion channel FluC</fullName>
    </recommendedName>
</protein>
<comment type="activity regulation">
    <text evidence="12">Na(+) is not transported, but it plays an essential structural role and its presence is essential for fluoride channel function.</text>
</comment>
<dbReference type="AlphaFoldDB" id="A0A5N3P553"/>
<keyword evidence="4 12" id="KW-0812">Transmembrane</keyword>